<accession>A0AAE1WT80</accession>
<sequence length="103" mass="11653">MEHDLLLHALDLTQPAIESMLSDLQPHFVFFDFMHWLPGLARRLKIKSVYYTPVSPAVAGFFAEGLLVEDLMNGPPGFPTPIRLYKHAALELMWFNAEKGRGA</sequence>
<dbReference type="Gene3D" id="3.40.50.2000">
    <property type="entry name" value="Glycogen Phosphorylase B"/>
    <property type="match status" value="1"/>
</dbReference>
<dbReference type="SUPFAM" id="SSF53756">
    <property type="entry name" value="UDP-Glycosyltransferase/glycogen phosphorylase"/>
    <property type="match status" value="1"/>
</dbReference>
<organism evidence="1 2">
    <name type="scientific">Sesamum angolense</name>
    <dbReference type="NCBI Taxonomy" id="2727404"/>
    <lineage>
        <taxon>Eukaryota</taxon>
        <taxon>Viridiplantae</taxon>
        <taxon>Streptophyta</taxon>
        <taxon>Embryophyta</taxon>
        <taxon>Tracheophyta</taxon>
        <taxon>Spermatophyta</taxon>
        <taxon>Magnoliopsida</taxon>
        <taxon>eudicotyledons</taxon>
        <taxon>Gunneridae</taxon>
        <taxon>Pentapetalae</taxon>
        <taxon>asterids</taxon>
        <taxon>lamiids</taxon>
        <taxon>Lamiales</taxon>
        <taxon>Pedaliaceae</taxon>
        <taxon>Sesamum</taxon>
    </lineage>
</organism>
<name>A0AAE1WT80_9LAMI</name>
<dbReference type="AlphaFoldDB" id="A0AAE1WT80"/>
<reference evidence="1" key="2">
    <citation type="journal article" date="2024" name="Plant">
        <title>Genomic evolution and insights into agronomic trait innovations of Sesamum species.</title>
        <authorList>
            <person name="Miao H."/>
            <person name="Wang L."/>
            <person name="Qu L."/>
            <person name="Liu H."/>
            <person name="Sun Y."/>
            <person name="Le M."/>
            <person name="Wang Q."/>
            <person name="Wei S."/>
            <person name="Zheng Y."/>
            <person name="Lin W."/>
            <person name="Duan Y."/>
            <person name="Cao H."/>
            <person name="Xiong S."/>
            <person name="Wang X."/>
            <person name="Wei L."/>
            <person name="Li C."/>
            <person name="Ma Q."/>
            <person name="Ju M."/>
            <person name="Zhao R."/>
            <person name="Li G."/>
            <person name="Mu C."/>
            <person name="Tian Q."/>
            <person name="Mei H."/>
            <person name="Zhang T."/>
            <person name="Gao T."/>
            <person name="Zhang H."/>
        </authorList>
    </citation>
    <scope>NUCLEOTIDE SEQUENCE</scope>
    <source>
        <strain evidence="1">K16</strain>
    </source>
</reference>
<reference evidence="1" key="1">
    <citation type="submission" date="2020-06" db="EMBL/GenBank/DDBJ databases">
        <authorList>
            <person name="Li T."/>
            <person name="Hu X."/>
            <person name="Zhang T."/>
            <person name="Song X."/>
            <person name="Zhang H."/>
            <person name="Dai N."/>
            <person name="Sheng W."/>
            <person name="Hou X."/>
            <person name="Wei L."/>
        </authorList>
    </citation>
    <scope>NUCLEOTIDE SEQUENCE</scope>
    <source>
        <strain evidence="1">K16</strain>
        <tissue evidence="1">Leaf</tissue>
    </source>
</reference>
<dbReference type="EMBL" id="JACGWL010000007">
    <property type="protein sequence ID" value="KAK4399172.1"/>
    <property type="molecule type" value="Genomic_DNA"/>
</dbReference>
<evidence type="ECO:0000313" key="2">
    <source>
        <dbReference type="Proteomes" id="UP001289374"/>
    </source>
</evidence>
<proteinExistence type="predicted"/>
<protein>
    <submittedName>
        <fullName evidence="1">Anthocyanidin 3-O-glucoside 2''-O-glucosyltransferase</fullName>
    </submittedName>
</protein>
<gene>
    <name evidence="1" type="ORF">Sango_1392700</name>
</gene>
<keyword evidence="2" id="KW-1185">Reference proteome</keyword>
<evidence type="ECO:0000313" key="1">
    <source>
        <dbReference type="EMBL" id="KAK4399172.1"/>
    </source>
</evidence>
<comment type="caution">
    <text evidence="1">The sequence shown here is derived from an EMBL/GenBank/DDBJ whole genome shotgun (WGS) entry which is preliminary data.</text>
</comment>
<dbReference type="Proteomes" id="UP001289374">
    <property type="component" value="Unassembled WGS sequence"/>
</dbReference>